<dbReference type="PANTHER" id="PTHR10458">
    <property type="entry name" value="PEPTIDE DEFORMYLASE"/>
    <property type="match status" value="1"/>
</dbReference>
<dbReference type="CDD" id="cd00487">
    <property type="entry name" value="Pep_deformylase"/>
    <property type="match status" value="1"/>
</dbReference>
<comment type="caution">
    <text evidence="3">The sequence shown here is derived from an EMBL/GenBank/DDBJ whole genome shotgun (WGS) entry which is preliminary data.</text>
</comment>
<dbReference type="InterPro" id="IPR036821">
    <property type="entry name" value="Peptide_deformylase_sf"/>
</dbReference>
<keyword evidence="2" id="KW-0479">Metal-binding</keyword>
<dbReference type="HAMAP" id="MF_00163">
    <property type="entry name" value="Pep_deformylase"/>
    <property type="match status" value="1"/>
</dbReference>
<dbReference type="Pfam" id="PF01327">
    <property type="entry name" value="Pep_deformylase"/>
    <property type="match status" value="1"/>
</dbReference>
<evidence type="ECO:0000256" key="1">
    <source>
        <dbReference type="ARBA" id="ARBA00010759"/>
    </source>
</evidence>
<dbReference type="SUPFAM" id="SSF56420">
    <property type="entry name" value="Peptide deformylase"/>
    <property type="match status" value="1"/>
</dbReference>
<comment type="catalytic activity">
    <reaction evidence="2">
        <text>N-terminal N-formyl-L-methionyl-[peptide] + H2O = N-terminal L-methionyl-[peptide] + formate</text>
        <dbReference type="Rhea" id="RHEA:24420"/>
        <dbReference type="Rhea" id="RHEA-COMP:10639"/>
        <dbReference type="Rhea" id="RHEA-COMP:10640"/>
        <dbReference type="ChEBI" id="CHEBI:15377"/>
        <dbReference type="ChEBI" id="CHEBI:15740"/>
        <dbReference type="ChEBI" id="CHEBI:49298"/>
        <dbReference type="ChEBI" id="CHEBI:64731"/>
        <dbReference type="EC" id="3.5.1.88"/>
    </reaction>
</comment>
<comment type="cofactor">
    <cofactor evidence="2">
        <name>Fe(2+)</name>
        <dbReference type="ChEBI" id="CHEBI:29033"/>
    </cofactor>
    <text evidence="2">Binds 1 Fe(2+) ion.</text>
</comment>
<feature type="binding site" evidence="2">
    <location>
        <position position="147"/>
    </location>
    <ligand>
        <name>Fe cation</name>
        <dbReference type="ChEBI" id="CHEBI:24875"/>
    </ligand>
</feature>
<dbReference type="GO" id="GO:0046872">
    <property type="term" value="F:metal ion binding"/>
    <property type="evidence" value="ECO:0007669"/>
    <property type="project" value="UniProtKB-KW"/>
</dbReference>
<gene>
    <name evidence="3" type="primary">def3</name>
    <name evidence="2" type="synonym">def</name>
    <name evidence="3" type="ORF">UR34_C0008G0024</name>
</gene>
<accession>A0A0G0BYK4</accession>
<dbReference type="EMBL" id="LBOV01000008">
    <property type="protein sequence ID" value="KKP43965.1"/>
    <property type="molecule type" value="Genomic_DNA"/>
</dbReference>
<dbReference type="Gene3D" id="3.90.45.10">
    <property type="entry name" value="Peptide deformylase"/>
    <property type="match status" value="1"/>
</dbReference>
<reference evidence="3 4" key="1">
    <citation type="journal article" date="2015" name="Nature">
        <title>rRNA introns, odd ribosomes, and small enigmatic genomes across a large radiation of phyla.</title>
        <authorList>
            <person name="Brown C.T."/>
            <person name="Hug L.A."/>
            <person name="Thomas B.C."/>
            <person name="Sharon I."/>
            <person name="Castelle C.J."/>
            <person name="Singh A."/>
            <person name="Wilkins M.J."/>
            <person name="Williams K.H."/>
            <person name="Banfield J.F."/>
        </authorList>
    </citation>
    <scope>NUCLEOTIDE SEQUENCE [LARGE SCALE GENOMIC DNA]</scope>
</reference>
<dbReference type="PATRIC" id="fig|1619089.3.peg.381"/>
<dbReference type="GO" id="GO:0042586">
    <property type="term" value="F:peptide deformylase activity"/>
    <property type="evidence" value="ECO:0007669"/>
    <property type="project" value="UniProtKB-UniRule"/>
</dbReference>
<dbReference type="AlphaFoldDB" id="A0A0G0BYK4"/>
<dbReference type="GO" id="GO:0006412">
    <property type="term" value="P:translation"/>
    <property type="evidence" value="ECO:0007669"/>
    <property type="project" value="UniProtKB-UniRule"/>
</dbReference>
<keyword evidence="2 3" id="KW-0378">Hydrolase</keyword>
<dbReference type="PANTHER" id="PTHR10458:SF22">
    <property type="entry name" value="PEPTIDE DEFORMYLASE"/>
    <property type="match status" value="1"/>
</dbReference>
<keyword evidence="2" id="KW-0648">Protein biosynthesis</keyword>
<organism evidence="3 4">
    <name type="scientific">candidate division WS6 bacterium GW2011_GWC1_33_20</name>
    <dbReference type="NCBI Taxonomy" id="1619089"/>
    <lineage>
        <taxon>Bacteria</taxon>
        <taxon>Candidatus Dojkabacteria</taxon>
    </lineage>
</organism>
<name>A0A0G0BYK4_9BACT</name>
<protein>
    <recommendedName>
        <fullName evidence="2">Peptide deformylase</fullName>
        <shortName evidence="2">PDF</shortName>
        <ecNumber evidence="2">3.5.1.88</ecNumber>
    </recommendedName>
    <alternativeName>
        <fullName evidence="2">Polypeptide deformylase</fullName>
    </alternativeName>
</protein>
<feature type="binding site" evidence="2">
    <location>
        <position position="151"/>
    </location>
    <ligand>
        <name>Fe cation</name>
        <dbReference type="ChEBI" id="CHEBI:24875"/>
    </ligand>
</feature>
<evidence type="ECO:0000313" key="3">
    <source>
        <dbReference type="EMBL" id="KKP43965.1"/>
    </source>
</evidence>
<evidence type="ECO:0000313" key="4">
    <source>
        <dbReference type="Proteomes" id="UP000034302"/>
    </source>
</evidence>
<dbReference type="EC" id="3.5.1.88" evidence="2"/>
<dbReference type="PIRSF" id="PIRSF004749">
    <property type="entry name" value="Pep_def"/>
    <property type="match status" value="1"/>
</dbReference>
<comment type="function">
    <text evidence="2">Removes the formyl group from the N-terminal Met of newly synthesized proteins. Requires at least a dipeptide for an efficient rate of reaction. N-terminal L-methionine is a prerequisite for activity but the enzyme has broad specificity at other positions.</text>
</comment>
<dbReference type="InterPro" id="IPR023635">
    <property type="entry name" value="Peptide_deformylase"/>
</dbReference>
<feature type="binding site" evidence="2">
    <location>
        <position position="105"/>
    </location>
    <ligand>
        <name>Fe cation</name>
        <dbReference type="ChEBI" id="CHEBI:24875"/>
    </ligand>
</feature>
<feature type="active site" evidence="2">
    <location>
        <position position="148"/>
    </location>
</feature>
<evidence type="ECO:0000256" key="2">
    <source>
        <dbReference type="HAMAP-Rule" id="MF_00163"/>
    </source>
</evidence>
<proteinExistence type="inferred from homology"/>
<comment type="similarity">
    <text evidence="1 2">Belongs to the polypeptide deformylase family.</text>
</comment>
<sequence length="163" mass="18763">MAECLNILTINNPKEEAFLRKKSIEVSKDEIGSKEFQSFLDDLLFTAQNIVTEEGYKSAGLAAVQVGKNLRVFCILKKDSNDFEIMINPQLDILKSREIIQLEGCLSIPRREGNVSRHNKVRVTYLNRYGKKIKKKFSGIESREIQHEYDHIEGILFIDKITD</sequence>
<dbReference type="Proteomes" id="UP000034302">
    <property type="component" value="Unassembled WGS sequence"/>
</dbReference>
<keyword evidence="2" id="KW-0408">Iron</keyword>
<dbReference type="PRINTS" id="PR01576">
    <property type="entry name" value="PDEFORMYLASE"/>
</dbReference>